<evidence type="ECO:0000313" key="2">
    <source>
        <dbReference type="Proteomes" id="UP000593576"/>
    </source>
</evidence>
<dbReference type="AlphaFoldDB" id="A0A7J9LMK5"/>
<reference evidence="1 2" key="1">
    <citation type="journal article" date="2019" name="Genome Biol. Evol.">
        <title>Insights into the evolution of the New World diploid cottons (Gossypium, subgenus Houzingenia) based on genome sequencing.</title>
        <authorList>
            <person name="Grover C.E."/>
            <person name="Arick M.A. 2nd"/>
            <person name="Thrash A."/>
            <person name="Conover J.L."/>
            <person name="Sanders W.S."/>
            <person name="Peterson D.G."/>
            <person name="Frelichowski J.E."/>
            <person name="Scheffler J.A."/>
            <person name="Scheffler B.E."/>
            <person name="Wendel J.F."/>
        </authorList>
    </citation>
    <scope>NUCLEOTIDE SEQUENCE [LARGE SCALE GENOMIC DNA]</scope>
    <source>
        <strain evidence="1">1</strain>
        <tissue evidence="1">Leaf</tissue>
    </source>
</reference>
<organism evidence="1 2">
    <name type="scientific">Gossypium schwendimanii</name>
    <name type="common">Cotton</name>
    <dbReference type="NCBI Taxonomy" id="34291"/>
    <lineage>
        <taxon>Eukaryota</taxon>
        <taxon>Viridiplantae</taxon>
        <taxon>Streptophyta</taxon>
        <taxon>Embryophyta</taxon>
        <taxon>Tracheophyta</taxon>
        <taxon>Spermatophyta</taxon>
        <taxon>Magnoliopsida</taxon>
        <taxon>eudicotyledons</taxon>
        <taxon>Gunneridae</taxon>
        <taxon>Pentapetalae</taxon>
        <taxon>rosids</taxon>
        <taxon>malvids</taxon>
        <taxon>Malvales</taxon>
        <taxon>Malvaceae</taxon>
        <taxon>Malvoideae</taxon>
        <taxon>Gossypium</taxon>
    </lineage>
</organism>
<dbReference type="EMBL" id="JABFAF010000007">
    <property type="protein sequence ID" value="MBA0859776.1"/>
    <property type="molecule type" value="Genomic_DNA"/>
</dbReference>
<sequence length="66" mass="7724">MTKWWDKFNDEKYDSKYLGNFFNKNRRLCKSAAPDLTIAKFLQAKSTASTMIAQAKTKKEYKKTHG</sequence>
<gene>
    <name evidence="1" type="ORF">Goshw_010596</name>
</gene>
<keyword evidence="2" id="KW-1185">Reference proteome</keyword>
<name>A0A7J9LMK5_GOSSC</name>
<accession>A0A7J9LMK5</accession>
<protein>
    <submittedName>
        <fullName evidence="1">Uncharacterized protein</fullName>
    </submittedName>
</protein>
<comment type="caution">
    <text evidence="1">The sequence shown here is derived from an EMBL/GenBank/DDBJ whole genome shotgun (WGS) entry which is preliminary data.</text>
</comment>
<dbReference type="OrthoDB" id="996085at2759"/>
<evidence type="ECO:0000313" key="1">
    <source>
        <dbReference type="EMBL" id="MBA0859776.1"/>
    </source>
</evidence>
<proteinExistence type="predicted"/>
<dbReference type="Proteomes" id="UP000593576">
    <property type="component" value="Unassembled WGS sequence"/>
</dbReference>